<dbReference type="AlphaFoldDB" id="A0A8H5FZ55"/>
<sequence>MGSQGLKAVTTAKLGYNPIELDPELVTPYATEQRQVLAQCSVSDAVATYYLYMKYAQSLVFSLCNIILLNPDEVLKKGSEDSLRDFAHATFTGTFIFSLFHEISKVEAYRGHIMPDRHGESHGSMFNRHLLAPEIYVGGHVEALEAGVFRSDIPTNFKIVPAAAQQLIDELDVVFQFCMVEESEAKPEDVTNYNEVKAVIQNALETMCDNPRR</sequence>
<organism evidence="2 3">
    <name type="scientific">Leucocoprinus leucothites</name>
    <dbReference type="NCBI Taxonomy" id="201217"/>
    <lineage>
        <taxon>Eukaryota</taxon>
        <taxon>Fungi</taxon>
        <taxon>Dikarya</taxon>
        <taxon>Basidiomycota</taxon>
        <taxon>Agaricomycotina</taxon>
        <taxon>Agaricomycetes</taxon>
        <taxon>Agaricomycetidae</taxon>
        <taxon>Agaricales</taxon>
        <taxon>Agaricineae</taxon>
        <taxon>Agaricaceae</taxon>
        <taxon>Leucocoprinus</taxon>
    </lineage>
</organism>
<keyword evidence="1" id="KW-0808">Transferase</keyword>
<dbReference type="GO" id="GO:0006297">
    <property type="term" value="P:nucleotide-excision repair, DNA gap filling"/>
    <property type="evidence" value="ECO:0007669"/>
    <property type="project" value="TreeGrafter"/>
</dbReference>
<dbReference type="Gene3D" id="3.30.420.10">
    <property type="entry name" value="Ribonuclease H-like superfamily/Ribonuclease H"/>
    <property type="match status" value="1"/>
</dbReference>
<keyword evidence="3" id="KW-1185">Reference proteome</keyword>
<evidence type="ECO:0000256" key="1">
    <source>
        <dbReference type="RuleBase" id="RU365029"/>
    </source>
</evidence>
<keyword evidence="1" id="KW-0539">Nucleus</keyword>
<dbReference type="GO" id="GO:0008622">
    <property type="term" value="C:epsilon DNA polymerase complex"/>
    <property type="evidence" value="ECO:0007669"/>
    <property type="project" value="InterPro"/>
</dbReference>
<keyword evidence="1" id="KW-0863">Zinc-finger</keyword>
<keyword evidence="1" id="KW-0408">Iron</keyword>
<dbReference type="GO" id="GO:0000278">
    <property type="term" value="P:mitotic cell cycle"/>
    <property type="evidence" value="ECO:0007669"/>
    <property type="project" value="TreeGrafter"/>
</dbReference>
<dbReference type="SUPFAM" id="SSF53098">
    <property type="entry name" value="Ribonuclease H-like"/>
    <property type="match status" value="1"/>
</dbReference>
<protein>
    <recommendedName>
        <fullName evidence="1">DNA polymerase epsilon catalytic subunit</fullName>
        <ecNumber evidence="1">2.7.7.7</ecNumber>
    </recommendedName>
</protein>
<dbReference type="GO" id="GO:0006272">
    <property type="term" value="P:leading strand elongation"/>
    <property type="evidence" value="ECO:0007669"/>
    <property type="project" value="TreeGrafter"/>
</dbReference>
<evidence type="ECO:0000313" key="2">
    <source>
        <dbReference type="EMBL" id="KAF5354073.1"/>
    </source>
</evidence>
<comment type="catalytic activity">
    <reaction evidence="1">
        <text>DNA(n) + a 2'-deoxyribonucleoside 5'-triphosphate = DNA(n+1) + diphosphate</text>
        <dbReference type="Rhea" id="RHEA:22508"/>
        <dbReference type="Rhea" id="RHEA-COMP:17339"/>
        <dbReference type="Rhea" id="RHEA-COMP:17340"/>
        <dbReference type="ChEBI" id="CHEBI:33019"/>
        <dbReference type="ChEBI" id="CHEBI:61560"/>
        <dbReference type="ChEBI" id="CHEBI:173112"/>
        <dbReference type="EC" id="2.7.7.7"/>
    </reaction>
</comment>
<keyword evidence="1" id="KW-0411">Iron-sulfur</keyword>
<accession>A0A8H5FZ55</accession>
<dbReference type="GO" id="GO:0003887">
    <property type="term" value="F:DNA-directed DNA polymerase activity"/>
    <property type="evidence" value="ECO:0007669"/>
    <property type="project" value="UniProtKB-KW"/>
</dbReference>
<keyword evidence="1" id="KW-0479">Metal-binding</keyword>
<dbReference type="PANTHER" id="PTHR10670">
    <property type="entry name" value="DNA POLYMERASE EPSILON CATALYTIC SUBUNIT A"/>
    <property type="match status" value="1"/>
</dbReference>
<dbReference type="InterPro" id="IPR029703">
    <property type="entry name" value="POL2"/>
</dbReference>
<keyword evidence="1" id="KW-0862">Zinc</keyword>
<dbReference type="InterPro" id="IPR012337">
    <property type="entry name" value="RNaseH-like_sf"/>
</dbReference>
<dbReference type="GO" id="GO:0008310">
    <property type="term" value="F:single-stranded DNA 3'-5' DNA exonuclease activity"/>
    <property type="evidence" value="ECO:0007669"/>
    <property type="project" value="TreeGrafter"/>
</dbReference>
<keyword evidence="1" id="KW-0235">DNA replication</keyword>
<dbReference type="GO" id="GO:0008270">
    <property type="term" value="F:zinc ion binding"/>
    <property type="evidence" value="ECO:0007669"/>
    <property type="project" value="UniProtKB-KW"/>
</dbReference>
<dbReference type="OrthoDB" id="3048069at2759"/>
<dbReference type="GO" id="GO:0051539">
    <property type="term" value="F:4 iron, 4 sulfur cluster binding"/>
    <property type="evidence" value="ECO:0007669"/>
    <property type="project" value="UniProtKB-KW"/>
</dbReference>
<gene>
    <name evidence="2" type="ORF">D9756_007254</name>
</gene>
<comment type="subcellular location">
    <subcellularLocation>
        <location evidence="1">Nucleus</location>
    </subcellularLocation>
</comment>
<keyword evidence="1" id="KW-0548">Nucleotidyltransferase</keyword>
<proteinExistence type="inferred from homology"/>
<keyword evidence="1" id="KW-0004">4Fe-4S</keyword>
<dbReference type="GO" id="GO:0003677">
    <property type="term" value="F:DNA binding"/>
    <property type="evidence" value="ECO:0007669"/>
    <property type="project" value="UniProtKB-KW"/>
</dbReference>
<comment type="function">
    <text evidence="1">DNA polymerase II participates in chromosomal DNA replication.</text>
</comment>
<dbReference type="GO" id="GO:0045004">
    <property type="term" value="P:DNA replication proofreading"/>
    <property type="evidence" value="ECO:0007669"/>
    <property type="project" value="TreeGrafter"/>
</dbReference>
<keyword evidence="1" id="KW-0238">DNA-binding</keyword>
<dbReference type="EMBL" id="JAACJO010000009">
    <property type="protein sequence ID" value="KAF5354073.1"/>
    <property type="molecule type" value="Genomic_DNA"/>
</dbReference>
<comment type="cofactor">
    <cofactor evidence="1">
        <name>[4Fe-4S] cluster</name>
        <dbReference type="ChEBI" id="CHEBI:49883"/>
    </cofactor>
</comment>
<evidence type="ECO:0000313" key="3">
    <source>
        <dbReference type="Proteomes" id="UP000559027"/>
    </source>
</evidence>
<dbReference type="EC" id="2.7.7.7" evidence="1"/>
<dbReference type="Proteomes" id="UP000559027">
    <property type="component" value="Unassembled WGS sequence"/>
</dbReference>
<dbReference type="GO" id="GO:0006287">
    <property type="term" value="P:base-excision repair, gap-filling"/>
    <property type="evidence" value="ECO:0007669"/>
    <property type="project" value="TreeGrafter"/>
</dbReference>
<comment type="caution">
    <text evidence="2">The sequence shown here is derived from an EMBL/GenBank/DDBJ whole genome shotgun (WGS) entry which is preliminary data.</text>
</comment>
<dbReference type="PANTHER" id="PTHR10670:SF0">
    <property type="entry name" value="DNA POLYMERASE EPSILON CATALYTIC SUBUNIT A"/>
    <property type="match status" value="1"/>
</dbReference>
<dbReference type="InterPro" id="IPR036397">
    <property type="entry name" value="RNaseH_sf"/>
</dbReference>
<comment type="similarity">
    <text evidence="1">Belongs to the DNA polymerase type-B family.</text>
</comment>
<keyword evidence="1" id="KW-0239">DNA-directed DNA polymerase</keyword>
<reference evidence="2 3" key="1">
    <citation type="journal article" date="2020" name="ISME J.">
        <title>Uncovering the hidden diversity of litter-decomposition mechanisms in mushroom-forming fungi.</title>
        <authorList>
            <person name="Floudas D."/>
            <person name="Bentzer J."/>
            <person name="Ahren D."/>
            <person name="Johansson T."/>
            <person name="Persson P."/>
            <person name="Tunlid A."/>
        </authorList>
    </citation>
    <scope>NUCLEOTIDE SEQUENCE [LARGE SCALE GENOMIC DNA]</scope>
    <source>
        <strain evidence="2 3">CBS 146.42</strain>
    </source>
</reference>
<name>A0A8H5FZ55_9AGAR</name>